<dbReference type="CDD" id="cd00075">
    <property type="entry name" value="HATPase"/>
    <property type="match status" value="1"/>
</dbReference>
<evidence type="ECO:0000256" key="12">
    <source>
        <dbReference type="SAM" id="SignalP"/>
    </source>
</evidence>
<gene>
    <name evidence="15" type="ORF">GCM10022247_26130</name>
</gene>
<keyword evidence="9" id="KW-0902">Two-component regulatory system</keyword>
<dbReference type="InterPro" id="IPR004358">
    <property type="entry name" value="Sig_transdc_His_kin-like_C"/>
</dbReference>
<evidence type="ECO:0000256" key="7">
    <source>
        <dbReference type="ARBA" id="ARBA00022777"/>
    </source>
</evidence>
<organism evidence="15 16">
    <name type="scientific">Allokutzneria multivorans</name>
    <dbReference type="NCBI Taxonomy" id="1142134"/>
    <lineage>
        <taxon>Bacteria</taxon>
        <taxon>Bacillati</taxon>
        <taxon>Actinomycetota</taxon>
        <taxon>Actinomycetes</taxon>
        <taxon>Pseudonocardiales</taxon>
        <taxon>Pseudonocardiaceae</taxon>
        <taxon>Allokutzneria</taxon>
    </lineage>
</organism>
<dbReference type="SMART" id="SM00304">
    <property type="entry name" value="HAMP"/>
    <property type="match status" value="1"/>
</dbReference>
<evidence type="ECO:0000313" key="16">
    <source>
        <dbReference type="Proteomes" id="UP001501747"/>
    </source>
</evidence>
<dbReference type="GO" id="GO:0016301">
    <property type="term" value="F:kinase activity"/>
    <property type="evidence" value="ECO:0007669"/>
    <property type="project" value="UniProtKB-KW"/>
</dbReference>
<dbReference type="Gene3D" id="1.10.287.130">
    <property type="match status" value="1"/>
</dbReference>
<accession>A0ABP7RY65</accession>
<dbReference type="InterPro" id="IPR003660">
    <property type="entry name" value="HAMP_dom"/>
</dbReference>
<dbReference type="PANTHER" id="PTHR45436">
    <property type="entry name" value="SENSOR HISTIDINE KINASE YKOH"/>
    <property type="match status" value="1"/>
</dbReference>
<dbReference type="RefSeq" id="WP_344874274.1">
    <property type="nucleotide sequence ID" value="NZ_BAABAL010000007.1"/>
</dbReference>
<dbReference type="InterPro" id="IPR050428">
    <property type="entry name" value="TCS_sensor_his_kinase"/>
</dbReference>
<keyword evidence="5" id="KW-0808">Transferase</keyword>
<evidence type="ECO:0000256" key="3">
    <source>
        <dbReference type="ARBA" id="ARBA00012438"/>
    </source>
</evidence>
<proteinExistence type="predicted"/>
<dbReference type="SUPFAM" id="SSF158472">
    <property type="entry name" value="HAMP domain-like"/>
    <property type="match status" value="1"/>
</dbReference>
<dbReference type="Gene3D" id="3.30.565.10">
    <property type="entry name" value="Histidine kinase-like ATPase, C-terminal domain"/>
    <property type="match status" value="1"/>
</dbReference>
<dbReference type="CDD" id="cd00082">
    <property type="entry name" value="HisKA"/>
    <property type="match status" value="1"/>
</dbReference>
<dbReference type="InterPro" id="IPR036890">
    <property type="entry name" value="HATPase_C_sf"/>
</dbReference>
<keyword evidence="10 11" id="KW-0472">Membrane</keyword>
<keyword evidence="7 15" id="KW-0418">Kinase</keyword>
<dbReference type="Proteomes" id="UP001501747">
    <property type="component" value="Unassembled WGS sequence"/>
</dbReference>
<dbReference type="SUPFAM" id="SSF47384">
    <property type="entry name" value="Homodimeric domain of signal transducing histidine kinase"/>
    <property type="match status" value="1"/>
</dbReference>
<feature type="signal peptide" evidence="12">
    <location>
        <begin position="1"/>
        <end position="21"/>
    </location>
</feature>
<evidence type="ECO:0000256" key="10">
    <source>
        <dbReference type="ARBA" id="ARBA00023136"/>
    </source>
</evidence>
<dbReference type="PROSITE" id="PS50109">
    <property type="entry name" value="HIS_KIN"/>
    <property type="match status" value="1"/>
</dbReference>
<evidence type="ECO:0000256" key="1">
    <source>
        <dbReference type="ARBA" id="ARBA00000085"/>
    </source>
</evidence>
<sequence length="463" mass="49030">MRARLLLVLLGFSLAAVAAFAVPLLLSTSAERTQRLVIDRTADLDRFATLTEQADTSGDTGQLLAEAGRYTELYGEGLLVVDGRGRLVVQAGISEQDNGVRALVDGALRNQRWRGTPDLRPWSREPLLLARPAGTGTRVSGAVVLRASVTSAAADVAQRWAIILAGAVAAAVVFAAVASGLARWVLRPLRELERGVHAVASGEPRAHVEVRGPTELRSLAGSFNLMSDAVTDSLERQRRLIAEASHQLRNPMAALRLRVDGLEGALNPGAERSYRSVVGEVERLESLLDSLLALAGAENKAATIALSTEDTPSCDVALVVADRLDAWHAAAEHAGVHLPAPPPLEHPLLAECEEGELAQVLDVLLDNAIKYAGEGSTVRVLHGRSGALVHLDVTDDGPGLSEDEVSLATERFWRSTQHQSSRGTGLGLAIADQLARARHGTLTVARATPTGLSVRLELPGVAT</sequence>
<evidence type="ECO:0000256" key="5">
    <source>
        <dbReference type="ARBA" id="ARBA00022679"/>
    </source>
</evidence>
<protein>
    <recommendedName>
        <fullName evidence="3">histidine kinase</fullName>
        <ecNumber evidence="3">2.7.13.3</ecNumber>
    </recommendedName>
</protein>
<evidence type="ECO:0000256" key="2">
    <source>
        <dbReference type="ARBA" id="ARBA00004236"/>
    </source>
</evidence>
<evidence type="ECO:0000256" key="6">
    <source>
        <dbReference type="ARBA" id="ARBA00022692"/>
    </source>
</evidence>
<evidence type="ECO:0000256" key="4">
    <source>
        <dbReference type="ARBA" id="ARBA00022553"/>
    </source>
</evidence>
<dbReference type="CDD" id="cd06225">
    <property type="entry name" value="HAMP"/>
    <property type="match status" value="1"/>
</dbReference>
<dbReference type="Pfam" id="PF02518">
    <property type="entry name" value="HATPase_c"/>
    <property type="match status" value="1"/>
</dbReference>
<dbReference type="InterPro" id="IPR003661">
    <property type="entry name" value="HisK_dim/P_dom"/>
</dbReference>
<feature type="transmembrane region" description="Helical" evidence="11">
    <location>
        <begin position="160"/>
        <end position="186"/>
    </location>
</feature>
<name>A0ABP7RY65_9PSEU</name>
<dbReference type="PROSITE" id="PS50885">
    <property type="entry name" value="HAMP"/>
    <property type="match status" value="1"/>
</dbReference>
<evidence type="ECO:0000313" key="15">
    <source>
        <dbReference type="EMBL" id="GAA4003951.1"/>
    </source>
</evidence>
<keyword evidence="12" id="KW-0732">Signal</keyword>
<dbReference type="SUPFAM" id="SSF55874">
    <property type="entry name" value="ATPase domain of HSP90 chaperone/DNA topoisomerase II/histidine kinase"/>
    <property type="match status" value="1"/>
</dbReference>
<keyword evidence="16" id="KW-1185">Reference proteome</keyword>
<dbReference type="EC" id="2.7.13.3" evidence="3"/>
<reference evidence="16" key="1">
    <citation type="journal article" date="2019" name="Int. J. Syst. Evol. Microbiol.">
        <title>The Global Catalogue of Microorganisms (GCM) 10K type strain sequencing project: providing services to taxonomists for standard genome sequencing and annotation.</title>
        <authorList>
            <consortium name="The Broad Institute Genomics Platform"/>
            <consortium name="The Broad Institute Genome Sequencing Center for Infectious Disease"/>
            <person name="Wu L."/>
            <person name="Ma J."/>
        </authorList>
    </citation>
    <scope>NUCLEOTIDE SEQUENCE [LARGE SCALE GENOMIC DNA]</scope>
    <source>
        <strain evidence="16">JCM 17342</strain>
    </source>
</reference>
<keyword evidence="8 11" id="KW-1133">Transmembrane helix</keyword>
<comment type="caution">
    <text evidence="15">The sequence shown here is derived from an EMBL/GenBank/DDBJ whole genome shotgun (WGS) entry which is preliminary data.</text>
</comment>
<dbReference type="Gene3D" id="6.10.340.10">
    <property type="match status" value="1"/>
</dbReference>
<feature type="chain" id="PRO_5045314093" description="histidine kinase" evidence="12">
    <location>
        <begin position="22"/>
        <end position="463"/>
    </location>
</feature>
<dbReference type="SMART" id="SM00388">
    <property type="entry name" value="HisKA"/>
    <property type="match status" value="1"/>
</dbReference>
<dbReference type="InterPro" id="IPR003594">
    <property type="entry name" value="HATPase_dom"/>
</dbReference>
<evidence type="ECO:0000256" key="8">
    <source>
        <dbReference type="ARBA" id="ARBA00022989"/>
    </source>
</evidence>
<evidence type="ECO:0000256" key="11">
    <source>
        <dbReference type="SAM" id="Phobius"/>
    </source>
</evidence>
<comment type="subcellular location">
    <subcellularLocation>
        <location evidence="2">Cell membrane</location>
    </subcellularLocation>
</comment>
<evidence type="ECO:0000259" key="13">
    <source>
        <dbReference type="PROSITE" id="PS50109"/>
    </source>
</evidence>
<dbReference type="InterPro" id="IPR036097">
    <property type="entry name" value="HisK_dim/P_sf"/>
</dbReference>
<dbReference type="SMART" id="SM00387">
    <property type="entry name" value="HATPase_c"/>
    <property type="match status" value="1"/>
</dbReference>
<dbReference type="EMBL" id="BAABAL010000007">
    <property type="protein sequence ID" value="GAA4003951.1"/>
    <property type="molecule type" value="Genomic_DNA"/>
</dbReference>
<evidence type="ECO:0000259" key="14">
    <source>
        <dbReference type="PROSITE" id="PS50885"/>
    </source>
</evidence>
<keyword evidence="6 11" id="KW-0812">Transmembrane</keyword>
<dbReference type="Pfam" id="PF00512">
    <property type="entry name" value="HisKA"/>
    <property type="match status" value="1"/>
</dbReference>
<comment type="catalytic activity">
    <reaction evidence="1">
        <text>ATP + protein L-histidine = ADP + protein N-phospho-L-histidine.</text>
        <dbReference type="EC" id="2.7.13.3"/>
    </reaction>
</comment>
<dbReference type="Pfam" id="PF00672">
    <property type="entry name" value="HAMP"/>
    <property type="match status" value="1"/>
</dbReference>
<keyword evidence="4" id="KW-0597">Phosphoprotein</keyword>
<dbReference type="InterPro" id="IPR005467">
    <property type="entry name" value="His_kinase_dom"/>
</dbReference>
<dbReference type="PANTHER" id="PTHR45436:SF5">
    <property type="entry name" value="SENSOR HISTIDINE KINASE TRCS"/>
    <property type="match status" value="1"/>
</dbReference>
<evidence type="ECO:0000256" key="9">
    <source>
        <dbReference type="ARBA" id="ARBA00023012"/>
    </source>
</evidence>
<dbReference type="PRINTS" id="PR00344">
    <property type="entry name" value="BCTRLSENSOR"/>
</dbReference>
<feature type="domain" description="Histidine kinase" evidence="13">
    <location>
        <begin position="243"/>
        <end position="462"/>
    </location>
</feature>
<feature type="domain" description="HAMP" evidence="14">
    <location>
        <begin position="183"/>
        <end position="235"/>
    </location>
</feature>